<gene>
    <name evidence="1" type="ORF">Cri9333_4721</name>
</gene>
<dbReference type="AlphaFoldDB" id="K9W6R8"/>
<dbReference type="HOGENOM" id="CLU_2435858_0_0_3"/>
<evidence type="ECO:0000313" key="2">
    <source>
        <dbReference type="Proteomes" id="UP000010472"/>
    </source>
</evidence>
<proteinExistence type="predicted"/>
<keyword evidence="2" id="KW-1185">Reference proteome</keyword>
<reference evidence="1 2" key="1">
    <citation type="submission" date="2012-06" db="EMBL/GenBank/DDBJ databases">
        <title>Finished plasmid 1 of genome of Crinalium epipsammum PCC 9333.</title>
        <authorList>
            <consortium name="US DOE Joint Genome Institute"/>
            <person name="Gugger M."/>
            <person name="Coursin T."/>
            <person name="Rippka R."/>
            <person name="Tandeau De Marsac N."/>
            <person name="Huntemann M."/>
            <person name="Wei C.-L."/>
            <person name="Han J."/>
            <person name="Detter J.C."/>
            <person name="Han C."/>
            <person name="Tapia R."/>
            <person name="Davenport K."/>
            <person name="Daligault H."/>
            <person name="Erkkila T."/>
            <person name="Gu W."/>
            <person name="Munk A.C.C."/>
            <person name="Teshima H."/>
            <person name="Xu Y."/>
            <person name="Chain P."/>
            <person name="Chen A."/>
            <person name="Krypides N."/>
            <person name="Mavromatis K."/>
            <person name="Markowitz V."/>
            <person name="Szeto E."/>
            <person name="Ivanova N."/>
            <person name="Mikhailova N."/>
            <person name="Ovchinnikova G."/>
            <person name="Pagani I."/>
            <person name="Pati A."/>
            <person name="Goodwin L."/>
            <person name="Peters L."/>
            <person name="Pitluck S."/>
            <person name="Woyke T."/>
            <person name="Kerfeld C."/>
        </authorList>
    </citation>
    <scope>NUCLEOTIDE SEQUENCE [LARGE SCALE GENOMIC DNA]</scope>
    <source>
        <strain evidence="1 2">PCC 9333</strain>
        <plasmid evidence="2">Plasmid pCRI9333.01</plasmid>
    </source>
</reference>
<evidence type="ECO:0000313" key="1">
    <source>
        <dbReference type="EMBL" id="AFZ15499.1"/>
    </source>
</evidence>
<protein>
    <submittedName>
        <fullName evidence="1">Uncharacterized protein</fullName>
    </submittedName>
</protein>
<dbReference type="KEGG" id="cep:Cri9333_4721"/>
<dbReference type="EMBL" id="CP003621">
    <property type="protein sequence ID" value="AFZ15499.1"/>
    <property type="molecule type" value="Genomic_DNA"/>
</dbReference>
<accession>K9W6R8</accession>
<dbReference type="RefSeq" id="WP_015179930.1">
    <property type="nucleotide sequence ID" value="NC_019733.1"/>
</dbReference>
<keyword evidence="1" id="KW-0614">Plasmid</keyword>
<dbReference type="Proteomes" id="UP000010472">
    <property type="component" value="Plasmid pCRI9333.01"/>
</dbReference>
<geneLocation type="plasmid" evidence="1 2">
    <name>pCRI9333.01</name>
</geneLocation>
<sequence length="90" mass="8739">MPKWGNCTHLAAAASSILSSSNGGAGSDIPGNVSKSGRSAEFISRELKSGSATGALASCSTATASTKSEGALASATLGTSTAISDIGLYR</sequence>
<name>K9W6R8_9CYAN</name>
<organism evidence="1 2">
    <name type="scientific">Crinalium epipsammum PCC 9333</name>
    <dbReference type="NCBI Taxonomy" id="1173022"/>
    <lineage>
        <taxon>Bacteria</taxon>
        <taxon>Bacillati</taxon>
        <taxon>Cyanobacteriota</taxon>
        <taxon>Cyanophyceae</taxon>
        <taxon>Gomontiellales</taxon>
        <taxon>Gomontiellaceae</taxon>
        <taxon>Crinalium</taxon>
    </lineage>
</organism>